<dbReference type="Gene3D" id="2.30.30.1190">
    <property type="match status" value="1"/>
</dbReference>
<dbReference type="InterPro" id="IPR000571">
    <property type="entry name" value="Znf_CCCH"/>
</dbReference>
<dbReference type="PROSITE" id="PS50103">
    <property type="entry name" value="ZF_C3H1"/>
    <property type="match status" value="1"/>
</dbReference>
<feature type="compositionally biased region" description="Basic and acidic residues" evidence="2">
    <location>
        <begin position="248"/>
        <end position="261"/>
    </location>
</feature>
<evidence type="ECO:0000259" key="3">
    <source>
        <dbReference type="PROSITE" id="PS50103"/>
    </source>
</evidence>
<dbReference type="Ensembl" id="ENSSTUT00000000958.1">
    <property type="protein sequence ID" value="ENSSTUP00000000873.1"/>
    <property type="gene ID" value="ENSSTUG00000000476.1"/>
</dbReference>
<feature type="compositionally biased region" description="Basic and acidic residues" evidence="2">
    <location>
        <begin position="346"/>
        <end position="371"/>
    </location>
</feature>
<dbReference type="SUPFAM" id="SSF55144">
    <property type="entry name" value="LigT-like"/>
    <property type="match status" value="1"/>
</dbReference>
<dbReference type="KEGG" id="stru:115188792"/>
<feature type="compositionally biased region" description="Basic and acidic residues" evidence="2">
    <location>
        <begin position="317"/>
        <end position="330"/>
    </location>
</feature>
<dbReference type="GeneID" id="115188792"/>
<keyword evidence="1" id="KW-0862">Zinc</keyword>
<sequence>MASEETGVPLDSAENLEDRRAQEHRATEGPETELPASPSQDGPQVTAGQEEGAGVCQFFLLGKCRFGNRCRRSHSSVANTITTDLTPTLDDPEAVIDQENRKEGEKEGKLKKKAKGNKTNRPKDTEGKGSTKKPRMRTADDVISRILWDPSVEPADFVVGYVDRFLGVLERPFSEFNWDTNPCDCDYSSELALPRHRIQYFTHRGRRVWDRNNRTDRVFGSTGQCLAPPFGQEEEQGQGTGTQAVEQQDPKNDHRESREEQDGVITTEEGEESEESLIKQDVENRHLEERNQSKTSVQMPESTRPGTGSTPLNQQEAGRESEPLEEEVGKDSVLVVIADQMSLSQRESESRGEEGEKEEEWKDYWDGEKGPDLAQCPSVPVEQRTERGGGRPSKRKPTHFITFRANTPSILSSFQHLQEELTSLLPSSAPHWLPPSSLHVTLCLLVLPGPAEVTAAGEMLQRFAYLDRNPPVAVSFPLKLKHFGGKVLYLSPQPQPHLQQLNTGLQEAFREQGWLHRDSFNPRYHLTLAKVKDREGARVFEGVGELKVGKGVNFGRLPINRLHLCSMGMTGDGFYETLFLVNLR</sequence>
<organism evidence="4 5">
    <name type="scientific">Salmo trutta</name>
    <name type="common">Brown trout</name>
    <dbReference type="NCBI Taxonomy" id="8032"/>
    <lineage>
        <taxon>Eukaryota</taxon>
        <taxon>Metazoa</taxon>
        <taxon>Chordata</taxon>
        <taxon>Craniata</taxon>
        <taxon>Vertebrata</taxon>
        <taxon>Euteleostomi</taxon>
        <taxon>Actinopterygii</taxon>
        <taxon>Neopterygii</taxon>
        <taxon>Teleostei</taxon>
        <taxon>Protacanthopterygii</taxon>
        <taxon>Salmoniformes</taxon>
        <taxon>Salmonidae</taxon>
        <taxon>Salmoninae</taxon>
        <taxon>Salmo</taxon>
    </lineage>
</organism>
<feature type="compositionally biased region" description="Basic residues" evidence="2">
    <location>
        <begin position="109"/>
        <end position="120"/>
    </location>
</feature>
<dbReference type="PANTHER" id="PTHR46729">
    <property type="entry name" value="LEUKOCYTE RECEPTOR CLUSTER MEMBER 9"/>
    <property type="match status" value="1"/>
</dbReference>
<feature type="zinc finger region" description="C3H1-type" evidence="1">
    <location>
        <begin position="50"/>
        <end position="77"/>
    </location>
</feature>
<dbReference type="Pfam" id="PF04457">
    <property type="entry name" value="MJ1316"/>
    <property type="match status" value="1"/>
</dbReference>
<dbReference type="InterPro" id="IPR019510">
    <property type="entry name" value="AKAP7-like_phosphoesterase"/>
</dbReference>
<feature type="compositionally biased region" description="Polar residues" evidence="2">
    <location>
        <begin position="37"/>
        <end position="47"/>
    </location>
</feature>
<dbReference type="Pfam" id="PF10469">
    <property type="entry name" value="AKAP7_NLS"/>
    <property type="match status" value="1"/>
</dbReference>
<dbReference type="InterPro" id="IPR042653">
    <property type="entry name" value="Leng9"/>
</dbReference>
<feature type="compositionally biased region" description="Polar residues" evidence="2">
    <location>
        <begin position="293"/>
        <end position="316"/>
    </location>
</feature>
<accession>A0A673VW13</accession>
<gene>
    <name evidence="4" type="primary">leng9</name>
</gene>
<reference evidence="4" key="2">
    <citation type="submission" date="2025-09" db="UniProtKB">
        <authorList>
            <consortium name="Ensembl"/>
        </authorList>
    </citation>
    <scope>IDENTIFICATION</scope>
</reference>
<feature type="region of interest" description="Disordered" evidence="2">
    <location>
        <begin position="83"/>
        <end position="137"/>
    </location>
</feature>
<protein>
    <recommendedName>
        <fullName evidence="3">C3H1-type domain-containing protein</fullName>
    </recommendedName>
</protein>
<proteinExistence type="predicted"/>
<dbReference type="PANTHER" id="PTHR46729:SF1">
    <property type="entry name" value="LEUKOCYTE RECEPTOR CLUSTER MEMBER 9"/>
    <property type="match status" value="1"/>
</dbReference>
<evidence type="ECO:0000313" key="4">
    <source>
        <dbReference type="Ensembl" id="ENSSTUP00000000873.1"/>
    </source>
</evidence>
<dbReference type="AlphaFoldDB" id="A0A673VW13"/>
<dbReference type="RefSeq" id="XP_029603512.1">
    <property type="nucleotide sequence ID" value="XM_029747652.1"/>
</dbReference>
<dbReference type="GeneTree" id="ENSGT00390000010577"/>
<keyword evidence="1" id="KW-0479">Metal-binding</keyword>
<dbReference type="CTD" id="94059"/>
<dbReference type="OMA" id="LGKLWLC"/>
<dbReference type="FunCoup" id="A0A673VW13">
    <property type="interactions" value="399"/>
</dbReference>
<feature type="region of interest" description="Disordered" evidence="2">
    <location>
        <begin position="218"/>
        <end position="397"/>
    </location>
</feature>
<evidence type="ECO:0000256" key="2">
    <source>
        <dbReference type="SAM" id="MobiDB-lite"/>
    </source>
</evidence>
<reference evidence="4" key="1">
    <citation type="submission" date="2025-08" db="UniProtKB">
        <authorList>
            <consortium name="Ensembl"/>
        </authorList>
    </citation>
    <scope>IDENTIFICATION</scope>
</reference>
<dbReference type="SMART" id="SM00356">
    <property type="entry name" value="ZnF_C3H1"/>
    <property type="match status" value="1"/>
</dbReference>
<feature type="compositionally biased region" description="Basic and acidic residues" evidence="2">
    <location>
        <begin position="276"/>
        <end position="292"/>
    </location>
</feature>
<dbReference type="GO" id="GO:0008270">
    <property type="term" value="F:zinc ion binding"/>
    <property type="evidence" value="ECO:0007669"/>
    <property type="project" value="UniProtKB-KW"/>
</dbReference>
<dbReference type="Gene3D" id="3.90.1140.10">
    <property type="entry name" value="Cyclic phosphodiesterase"/>
    <property type="match status" value="1"/>
</dbReference>
<dbReference type="Proteomes" id="UP000472277">
    <property type="component" value="Chromosome 3"/>
</dbReference>
<dbReference type="Pfam" id="PF00642">
    <property type="entry name" value="zf-CCCH"/>
    <property type="match status" value="1"/>
</dbReference>
<dbReference type="InParanoid" id="A0A673VW13"/>
<feature type="compositionally biased region" description="Basic and acidic residues" evidence="2">
    <location>
        <begin position="16"/>
        <end position="28"/>
    </location>
</feature>
<keyword evidence="5" id="KW-1185">Reference proteome</keyword>
<dbReference type="RefSeq" id="XP_029603506.1">
    <property type="nucleotide sequence ID" value="XM_029747646.1"/>
</dbReference>
<name>A0A673VW13_SALTR</name>
<feature type="region of interest" description="Disordered" evidence="2">
    <location>
        <begin position="1"/>
        <end position="48"/>
    </location>
</feature>
<dbReference type="OrthoDB" id="10263155at2759"/>
<dbReference type="InterPro" id="IPR009097">
    <property type="entry name" value="Cyclic_Pdiesterase"/>
</dbReference>
<feature type="compositionally biased region" description="Basic and acidic residues" evidence="2">
    <location>
        <begin position="98"/>
        <end position="108"/>
    </location>
</feature>
<evidence type="ECO:0000256" key="1">
    <source>
        <dbReference type="PROSITE-ProRule" id="PRU00723"/>
    </source>
</evidence>
<keyword evidence="1" id="KW-0863">Zinc-finger</keyword>
<feature type="domain" description="C3H1-type" evidence="3">
    <location>
        <begin position="50"/>
        <end position="77"/>
    </location>
</feature>
<evidence type="ECO:0000313" key="5">
    <source>
        <dbReference type="Proteomes" id="UP000472277"/>
    </source>
</evidence>
<dbReference type="InterPro" id="IPR040459">
    <property type="entry name" value="MJ1316"/>
</dbReference>